<dbReference type="SUPFAM" id="SSF103473">
    <property type="entry name" value="MFS general substrate transporter"/>
    <property type="match status" value="1"/>
</dbReference>
<dbReference type="InterPro" id="IPR036259">
    <property type="entry name" value="MFS_trans_sf"/>
</dbReference>
<dbReference type="PANTHER" id="PTHR19432:SF35">
    <property type="entry name" value="SOLUTE CARRIER FAMILY 45 MEMBER 3 ISOFORM X1"/>
    <property type="match status" value="1"/>
</dbReference>
<evidence type="ECO:0000256" key="4">
    <source>
        <dbReference type="ARBA" id="ARBA00022989"/>
    </source>
</evidence>
<accession>A0AA52EFA3</accession>
<dbReference type="Pfam" id="PF07690">
    <property type="entry name" value="MFS_1"/>
    <property type="match status" value="1"/>
</dbReference>
<feature type="transmembrane region" description="Helical" evidence="6">
    <location>
        <begin position="154"/>
        <end position="176"/>
    </location>
</feature>
<dbReference type="InterPro" id="IPR011701">
    <property type="entry name" value="MFS"/>
</dbReference>
<sequence length="525" mass="58341">MSDQQDLKGTSQSAKQRPELSFWQIWNMCFGFLGIQFGFELQIGNVSRIFQTLNADMDTLPILWVAAPLTGLLVQPIIGYMSDRTWTKMGRRRPYFFWGAILSSIALIIMPNSPSLWIAAGMLWIMDASFNIAMEPFRAFVGDKLPEKQRATGYAMQSFFIGTGAIVAAALPWIFTNWLDVSATAATGVVPDNVKYSFYFGSAVLFIAVMWTVFKSTEYSPEDMASFEQAEREAMDTGRKDTKKTANFGGILIWGTLLFIGLGLGYIIATQGLAKELHILADGIIIFALLLVFCSWLQKRKKIESAFYEIMHDMMAMPLTMRQLALVQFFSWFALFSMWIYMTPGVTSYHYGVEILNGIVDTTNPIYNEGANWVGLLHSVRNAAAAVAAFIIPLLVMKMGLRKTHAFNLLLGAAGFAGFFVIKDPTWLWVPMIGVGFAWSSILALPYTILAGVLPTSKMGLYMGIFNFFIVIPQILAASILAFILNALFTEEPIMALVIGAASWAIAALVVLFIAPAEVRRERGE</sequence>
<keyword evidence="4 6" id="KW-1133">Transmembrane helix</keyword>
<feature type="transmembrane region" description="Helical" evidence="6">
    <location>
        <begin position="465"/>
        <end position="488"/>
    </location>
</feature>
<evidence type="ECO:0000256" key="5">
    <source>
        <dbReference type="ARBA" id="ARBA00023136"/>
    </source>
</evidence>
<feature type="transmembrane region" description="Helical" evidence="6">
    <location>
        <begin position="404"/>
        <end position="422"/>
    </location>
</feature>
<feature type="transmembrane region" description="Helical" evidence="6">
    <location>
        <begin position="196"/>
        <end position="214"/>
    </location>
</feature>
<dbReference type="Proteomes" id="UP001268683">
    <property type="component" value="Chromosome"/>
</dbReference>
<feature type="transmembrane region" description="Helical" evidence="6">
    <location>
        <begin position="379"/>
        <end position="397"/>
    </location>
</feature>
<keyword evidence="2" id="KW-0813">Transport</keyword>
<name>A0AA52EFA3_9PROT</name>
<comment type="subcellular location">
    <subcellularLocation>
        <location evidence="1">Membrane</location>
        <topology evidence="1">Multi-pass membrane protein</topology>
    </subcellularLocation>
</comment>
<dbReference type="AlphaFoldDB" id="A0AA52EFA3"/>
<feature type="transmembrane region" description="Helical" evidence="6">
    <location>
        <begin position="116"/>
        <end position="134"/>
    </location>
</feature>
<evidence type="ECO:0000256" key="3">
    <source>
        <dbReference type="ARBA" id="ARBA00022692"/>
    </source>
</evidence>
<feature type="transmembrane region" description="Helical" evidence="6">
    <location>
        <begin position="279"/>
        <end position="297"/>
    </location>
</feature>
<organism evidence="7 8">
    <name type="scientific">Temperatibacter marinus</name>
    <dbReference type="NCBI Taxonomy" id="1456591"/>
    <lineage>
        <taxon>Bacteria</taxon>
        <taxon>Pseudomonadati</taxon>
        <taxon>Pseudomonadota</taxon>
        <taxon>Alphaproteobacteria</taxon>
        <taxon>Kordiimonadales</taxon>
        <taxon>Temperatibacteraceae</taxon>
        <taxon>Temperatibacter</taxon>
    </lineage>
</organism>
<dbReference type="EMBL" id="CP123872">
    <property type="protein sequence ID" value="WND01474.1"/>
    <property type="molecule type" value="Genomic_DNA"/>
</dbReference>
<evidence type="ECO:0000256" key="2">
    <source>
        <dbReference type="ARBA" id="ARBA00022448"/>
    </source>
</evidence>
<feature type="transmembrane region" description="Helical" evidence="6">
    <location>
        <begin position="20"/>
        <end position="39"/>
    </location>
</feature>
<evidence type="ECO:0000256" key="1">
    <source>
        <dbReference type="ARBA" id="ARBA00004141"/>
    </source>
</evidence>
<dbReference type="Gene3D" id="1.20.1250.20">
    <property type="entry name" value="MFS general substrate transporter like domains"/>
    <property type="match status" value="2"/>
</dbReference>
<feature type="transmembrane region" description="Helical" evidence="6">
    <location>
        <begin position="494"/>
        <end position="515"/>
    </location>
</feature>
<feature type="transmembrane region" description="Helical" evidence="6">
    <location>
        <begin position="94"/>
        <end position="110"/>
    </location>
</feature>
<evidence type="ECO:0000313" key="8">
    <source>
        <dbReference type="Proteomes" id="UP001268683"/>
    </source>
</evidence>
<proteinExistence type="predicted"/>
<evidence type="ECO:0000313" key="7">
    <source>
        <dbReference type="EMBL" id="WND01474.1"/>
    </source>
</evidence>
<keyword evidence="8" id="KW-1185">Reference proteome</keyword>
<dbReference type="RefSeq" id="WP_310797302.1">
    <property type="nucleotide sequence ID" value="NZ_CP123872.1"/>
</dbReference>
<dbReference type="PANTHER" id="PTHR19432">
    <property type="entry name" value="SUGAR TRANSPORTER"/>
    <property type="match status" value="1"/>
</dbReference>
<feature type="transmembrane region" description="Helical" evidence="6">
    <location>
        <begin position="428"/>
        <end position="453"/>
    </location>
</feature>
<reference evidence="7" key="1">
    <citation type="submission" date="2023-04" db="EMBL/GenBank/DDBJ databases">
        <title>Complete genome sequence of Temperatibacter marinus.</title>
        <authorList>
            <person name="Rong J.-C."/>
            <person name="Yi M.-L."/>
            <person name="Zhao Q."/>
        </authorList>
    </citation>
    <scope>NUCLEOTIDE SEQUENCE</scope>
    <source>
        <strain evidence="7">NBRC 110045</strain>
    </source>
</reference>
<protein>
    <submittedName>
        <fullName evidence="7">MFS transporter</fullName>
    </submittedName>
</protein>
<dbReference type="GO" id="GO:0016020">
    <property type="term" value="C:membrane"/>
    <property type="evidence" value="ECO:0007669"/>
    <property type="project" value="UniProtKB-SubCell"/>
</dbReference>
<keyword evidence="5 6" id="KW-0472">Membrane</keyword>
<evidence type="ECO:0000256" key="6">
    <source>
        <dbReference type="SAM" id="Phobius"/>
    </source>
</evidence>
<feature type="transmembrane region" description="Helical" evidence="6">
    <location>
        <begin position="59"/>
        <end position="82"/>
    </location>
</feature>
<dbReference type="GO" id="GO:0022857">
    <property type="term" value="F:transmembrane transporter activity"/>
    <property type="evidence" value="ECO:0007669"/>
    <property type="project" value="InterPro"/>
</dbReference>
<gene>
    <name evidence="7" type="ORF">QGN29_07865</name>
</gene>
<dbReference type="KEGG" id="tmk:QGN29_07865"/>
<feature type="transmembrane region" description="Helical" evidence="6">
    <location>
        <begin position="324"/>
        <end position="342"/>
    </location>
</feature>
<feature type="transmembrane region" description="Helical" evidence="6">
    <location>
        <begin position="248"/>
        <end position="267"/>
    </location>
</feature>
<keyword evidence="3 6" id="KW-0812">Transmembrane</keyword>